<dbReference type="Proteomes" id="UP000271031">
    <property type="component" value="Unassembled WGS sequence"/>
</dbReference>
<gene>
    <name evidence="7" type="primary">modA</name>
    <name evidence="7" type="ORF">EDM56_15105</name>
</gene>
<dbReference type="Pfam" id="PF13531">
    <property type="entry name" value="SBP_bac_11"/>
    <property type="match status" value="1"/>
</dbReference>
<dbReference type="RefSeq" id="WP_122918723.1">
    <property type="nucleotide sequence ID" value="NZ_RHHQ01000012.1"/>
</dbReference>
<evidence type="ECO:0000256" key="3">
    <source>
        <dbReference type="ARBA" id="ARBA00022723"/>
    </source>
</evidence>
<dbReference type="PANTHER" id="PTHR30632:SF0">
    <property type="entry name" value="SULFATE-BINDING PROTEIN"/>
    <property type="match status" value="1"/>
</dbReference>
<dbReference type="PANTHER" id="PTHR30632">
    <property type="entry name" value="MOLYBDATE-BINDING PERIPLASMIC PROTEIN"/>
    <property type="match status" value="1"/>
</dbReference>
<feature type="signal peptide" evidence="5">
    <location>
        <begin position="1"/>
        <end position="21"/>
    </location>
</feature>
<keyword evidence="3" id="KW-0479">Metal-binding</keyword>
<dbReference type="SUPFAM" id="SSF55383">
    <property type="entry name" value="Copper amine oxidase, domain N"/>
    <property type="match status" value="1"/>
</dbReference>
<evidence type="ECO:0000256" key="4">
    <source>
        <dbReference type="ARBA" id="ARBA00022729"/>
    </source>
</evidence>
<comment type="caution">
    <text evidence="7">The sequence shown here is derived from an EMBL/GenBank/DDBJ whole genome shotgun (WGS) entry which is preliminary data.</text>
</comment>
<sequence>MSKQRKSVLFLFLFCLSLLTAQVLPASAVVAQAAAAINVKVDGHHLSVSQPPVIKNGRMLVPMRDIFEALGARVTWNGANKTATAVQGSTTIVLTIGQKTAKVNQSSKALDEAAQIISGKTMVPVRFVSETFGAKVIWNEHARTVAVVTPKLANQKADLTISAAASLTDALNELKTSFNADYPNYHLTFTFGSSGKLATQIQQGAPADVFLSASKKDMDTLEASKLITTSTRVNFAENRLVLIAPKDTKLPVAGFDKINPDAIKQMAIGNPDSVPAGRYAKETLMNVGLWDKLQSKIVFASDVRQVLTYVESGNVDLGAVYTSDALSTDKVKILAIADTKWHSPIVYPGAVVNTSKFASEADVFLDYLNSEKAMLILSKHGFYVK</sequence>
<name>A0A3M8DI29_9BACL</name>
<dbReference type="SUPFAM" id="SSF53850">
    <property type="entry name" value="Periplasmic binding protein-like II"/>
    <property type="match status" value="1"/>
</dbReference>
<dbReference type="InterPro" id="IPR041879">
    <property type="entry name" value="YvgL-like_PBP2"/>
</dbReference>
<evidence type="ECO:0000256" key="5">
    <source>
        <dbReference type="SAM" id="SignalP"/>
    </source>
</evidence>
<dbReference type="OrthoDB" id="9785015at2"/>
<dbReference type="GO" id="GO:0046872">
    <property type="term" value="F:metal ion binding"/>
    <property type="evidence" value="ECO:0007669"/>
    <property type="project" value="UniProtKB-KW"/>
</dbReference>
<evidence type="ECO:0000256" key="1">
    <source>
        <dbReference type="ARBA" id="ARBA00009175"/>
    </source>
</evidence>
<dbReference type="EMBL" id="RHHQ01000012">
    <property type="protein sequence ID" value="RNB87025.1"/>
    <property type="molecule type" value="Genomic_DNA"/>
</dbReference>
<dbReference type="GO" id="GO:1901359">
    <property type="term" value="F:tungstate binding"/>
    <property type="evidence" value="ECO:0007669"/>
    <property type="project" value="UniProtKB-ARBA"/>
</dbReference>
<dbReference type="AlphaFoldDB" id="A0A3M8DI29"/>
<feature type="chain" id="PRO_5038971392" evidence="5">
    <location>
        <begin position="22"/>
        <end position="385"/>
    </location>
</feature>
<evidence type="ECO:0000256" key="2">
    <source>
        <dbReference type="ARBA" id="ARBA00022505"/>
    </source>
</evidence>
<keyword evidence="2" id="KW-0500">Molybdenum</keyword>
<organism evidence="7 8">
    <name type="scientific">Brevibacillus fluminis</name>
    <dbReference type="NCBI Taxonomy" id="511487"/>
    <lineage>
        <taxon>Bacteria</taxon>
        <taxon>Bacillati</taxon>
        <taxon>Bacillota</taxon>
        <taxon>Bacilli</taxon>
        <taxon>Bacillales</taxon>
        <taxon>Paenibacillaceae</taxon>
        <taxon>Brevibacillus</taxon>
    </lineage>
</organism>
<protein>
    <submittedName>
        <fullName evidence="7">Molybdate ABC transporter substrate-binding protein</fullName>
    </submittedName>
</protein>
<dbReference type="InterPro" id="IPR050682">
    <property type="entry name" value="ModA/WtpA"/>
</dbReference>
<keyword evidence="8" id="KW-1185">Reference proteome</keyword>
<comment type="similarity">
    <text evidence="1">Belongs to the bacterial solute-binding protein ModA family.</text>
</comment>
<reference evidence="7 8" key="1">
    <citation type="submission" date="2018-10" db="EMBL/GenBank/DDBJ databases">
        <title>Phylogenomics of Brevibacillus.</title>
        <authorList>
            <person name="Dunlap C."/>
        </authorList>
    </citation>
    <scope>NUCLEOTIDE SEQUENCE [LARGE SCALE GENOMIC DNA]</scope>
    <source>
        <strain evidence="7 8">JCM 15716</strain>
    </source>
</reference>
<evidence type="ECO:0000313" key="8">
    <source>
        <dbReference type="Proteomes" id="UP000271031"/>
    </source>
</evidence>
<evidence type="ECO:0000259" key="6">
    <source>
        <dbReference type="Pfam" id="PF07833"/>
    </source>
</evidence>
<feature type="domain" description="Copper amine oxidase-like N-terminal" evidence="6">
    <location>
        <begin position="41"/>
        <end position="146"/>
    </location>
</feature>
<keyword evidence="4 5" id="KW-0732">Signal</keyword>
<dbReference type="GO" id="GO:0015689">
    <property type="term" value="P:molybdate ion transport"/>
    <property type="evidence" value="ECO:0007669"/>
    <property type="project" value="InterPro"/>
</dbReference>
<dbReference type="FunFam" id="3.40.190.10:FF:000035">
    <property type="entry name" value="Molybdate ABC transporter substrate-binding protein"/>
    <property type="match status" value="1"/>
</dbReference>
<dbReference type="InterPro" id="IPR005950">
    <property type="entry name" value="ModA"/>
</dbReference>
<dbReference type="Pfam" id="PF07833">
    <property type="entry name" value="Cu_amine_oxidN1"/>
    <property type="match status" value="1"/>
</dbReference>
<proteinExistence type="inferred from homology"/>
<dbReference type="CDD" id="cd13537">
    <property type="entry name" value="PBP2_YvgL_like"/>
    <property type="match status" value="1"/>
</dbReference>
<dbReference type="Gene3D" id="3.40.190.10">
    <property type="entry name" value="Periplasmic binding protein-like II"/>
    <property type="match status" value="2"/>
</dbReference>
<evidence type="ECO:0000313" key="7">
    <source>
        <dbReference type="EMBL" id="RNB87025.1"/>
    </source>
</evidence>
<dbReference type="InterPro" id="IPR012854">
    <property type="entry name" value="Cu_amine_oxidase-like_N"/>
</dbReference>
<dbReference type="GO" id="GO:0030973">
    <property type="term" value="F:molybdate ion binding"/>
    <property type="evidence" value="ECO:0007669"/>
    <property type="project" value="UniProtKB-ARBA"/>
</dbReference>
<dbReference type="Gene3D" id="3.30.457.10">
    <property type="entry name" value="Copper amine oxidase-like, N-terminal domain"/>
    <property type="match status" value="1"/>
</dbReference>
<accession>A0A3M8DI29</accession>
<dbReference type="NCBIfam" id="TIGR01256">
    <property type="entry name" value="modA"/>
    <property type="match status" value="1"/>
</dbReference>
<dbReference type="InterPro" id="IPR036582">
    <property type="entry name" value="Mao_N_sf"/>
</dbReference>